<dbReference type="SUPFAM" id="SSF55961">
    <property type="entry name" value="Bet v1-like"/>
    <property type="match status" value="1"/>
</dbReference>
<dbReference type="Gene3D" id="2.102.10.10">
    <property type="entry name" value="Rieske [2Fe-2S] iron-sulphur domain"/>
    <property type="match status" value="1"/>
</dbReference>
<evidence type="ECO:0000256" key="1">
    <source>
        <dbReference type="ARBA" id="ARBA00022714"/>
    </source>
</evidence>
<name>A0A1I7MZ16_9HYPH</name>
<dbReference type="GO" id="GO:0046872">
    <property type="term" value="F:metal ion binding"/>
    <property type="evidence" value="ECO:0007669"/>
    <property type="project" value="UniProtKB-KW"/>
</dbReference>
<accession>A0A1I7MZ16</accession>
<evidence type="ECO:0000256" key="3">
    <source>
        <dbReference type="ARBA" id="ARBA00023002"/>
    </source>
</evidence>
<dbReference type="RefSeq" id="WP_092864473.1">
    <property type="nucleotide sequence ID" value="NZ_FPCH01000001.1"/>
</dbReference>
<organism evidence="7 8">
    <name type="scientific">Hyphomicrobium facile</name>
    <dbReference type="NCBI Taxonomy" id="51670"/>
    <lineage>
        <taxon>Bacteria</taxon>
        <taxon>Pseudomonadati</taxon>
        <taxon>Pseudomonadota</taxon>
        <taxon>Alphaproteobacteria</taxon>
        <taxon>Hyphomicrobiales</taxon>
        <taxon>Hyphomicrobiaceae</taxon>
        <taxon>Hyphomicrobium</taxon>
    </lineage>
</organism>
<keyword evidence="1" id="KW-0001">2Fe-2S</keyword>
<protein>
    <submittedName>
        <fullName evidence="7">Phenylpropionate dioxygenase, large terminal subunit</fullName>
    </submittedName>
</protein>
<keyword evidence="7" id="KW-0223">Dioxygenase</keyword>
<dbReference type="InterPro" id="IPR017941">
    <property type="entry name" value="Rieske_2Fe-2S"/>
</dbReference>
<evidence type="ECO:0000313" key="8">
    <source>
        <dbReference type="Proteomes" id="UP000199423"/>
    </source>
</evidence>
<dbReference type="InterPro" id="IPR050584">
    <property type="entry name" value="Cholesterol_7-desaturase"/>
</dbReference>
<feature type="domain" description="Rieske" evidence="6">
    <location>
        <begin position="17"/>
        <end position="122"/>
    </location>
</feature>
<dbReference type="CDD" id="cd03469">
    <property type="entry name" value="Rieske_RO_Alpha_N"/>
    <property type="match status" value="1"/>
</dbReference>
<evidence type="ECO:0000259" key="6">
    <source>
        <dbReference type="PROSITE" id="PS51296"/>
    </source>
</evidence>
<evidence type="ECO:0000256" key="2">
    <source>
        <dbReference type="ARBA" id="ARBA00022723"/>
    </source>
</evidence>
<dbReference type="EMBL" id="FPCH01000001">
    <property type="protein sequence ID" value="SFV27575.1"/>
    <property type="molecule type" value="Genomic_DNA"/>
</dbReference>
<dbReference type="SUPFAM" id="SSF50022">
    <property type="entry name" value="ISP domain"/>
    <property type="match status" value="1"/>
</dbReference>
<keyword evidence="4" id="KW-0408">Iron</keyword>
<dbReference type="Gene3D" id="3.90.380.10">
    <property type="entry name" value="Naphthalene 1,2-dioxygenase Alpha Subunit, Chain A, domain 1"/>
    <property type="match status" value="1"/>
</dbReference>
<dbReference type="InterPro" id="IPR036922">
    <property type="entry name" value="Rieske_2Fe-2S_sf"/>
</dbReference>
<keyword evidence="8" id="KW-1185">Reference proteome</keyword>
<sequence>MSRYSKAALQQAYHHCWFVVARSQDISKPKAAVLLGRDLVVFRDKDGQARVTDRYCVHRGGDLAGGEVCDSGVRCPYHGWTFDGGSGKCTGIPALPDASKFPPNAPAIRAYPVIERFAHIWTCLEEPMFDLPNPPEIQNLELDWRAAAPIPMDIGFMAATENFNDMAHFAFVHAGSMGNVSPIVDSMQIHRSGREVSTTIFYPRVEGSEFSSMGDSWMHYHVYAPGLATILYDYGEGGHRYLVDFPSPVGPEKCIVYWGSATCSDFKHGTADDILALETKVFEEDTPIVSKIVPKEVPLDGRVREFSCSADIVTLNYRRAVMDVVDKIQERFGYVQSEAAE</sequence>
<dbReference type="PANTHER" id="PTHR21266:SF60">
    <property type="entry name" value="3-KETOSTEROID-9-ALPHA-MONOOXYGENASE, OXYGENASE COMPONENT"/>
    <property type="match status" value="1"/>
</dbReference>
<keyword evidence="2" id="KW-0479">Metal-binding</keyword>
<proteinExistence type="predicted"/>
<dbReference type="InterPro" id="IPR044043">
    <property type="entry name" value="VanA_C_cat"/>
</dbReference>
<dbReference type="PANTHER" id="PTHR21266">
    <property type="entry name" value="IRON-SULFUR DOMAIN CONTAINING PROTEIN"/>
    <property type="match status" value="1"/>
</dbReference>
<keyword evidence="3" id="KW-0560">Oxidoreductase</keyword>
<dbReference type="PROSITE" id="PS51296">
    <property type="entry name" value="RIESKE"/>
    <property type="match status" value="1"/>
</dbReference>
<dbReference type="AlphaFoldDB" id="A0A1I7MZ16"/>
<dbReference type="Pfam" id="PF19112">
    <property type="entry name" value="VanA_C"/>
    <property type="match status" value="1"/>
</dbReference>
<keyword evidence="5" id="KW-0411">Iron-sulfur</keyword>
<dbReference type="Proteomes" id="UP000199423">
    <property type="component" value="Unassembled WGS sequence"/>
</dbReference>
<dbReference type="OrthoDB" id="9800776at2"/>
<reference evidence="8" key="1">
    <citation type="submission" date="2016-10" db="EMBL/GenBank/DDBJ databases">
        <authorList>
            <person name="Varghese N."/>
            <person name="Submissions S."/>
        </authorList>
    </citation>
    <scope>NUCLEOTIDE SEQUENCE [LARGE SCALE GENOMIC DNA]</scope>
    <source>
        <strain evidence="8">DSM 1565</strain>
    </source>
</reference>
<evidence type="ECO:0000313" key="7">
    <source>
        <dbReference type="EMBL" id="SFV27575.1"/>
    </source>
</evidence>
<dbReference type="GO" id="GO:0051537">
    <property type="term" value="F:2 iron, 2 sulfur cluster binding"/>
    <property type="evidence" value="ECO:0007669"/>
    <property type="project" value="UniProtKB-KW"/>
</dbReference>
<dbReference type="GO" id="GO:0051213">
    <property type="term" value="F:dioxygenase activity"/>
    <property type="evidence" value="ECO:0007669"/>
    <property type="project" value="UniProtKB-KW"/>
</dbReference>
<dbReference type="STRING" id="51670.SAMN04488557_0793"/>
<gene>
    <name evidence="7" type="ORF">SAMN04488557_0793</name>
</gene>
<evidence type="ECO:0000256" key="4">
    <source>
        <dbReference type="ARBA" id="ARBA00023004"/>
    </source>
</evidence>
<dbReference type="Pfam" id="PF00355">
    <property type="entry name" value="Rieske"/>
    <property type="match status" value="1"/>
</dbReference>
<evidence type="ECO:0000256" key="5">
    <source>
        <dbReference type="ARBA" id="ARBA00023014"/>
    </source>
</evidence>